<dbReference type="EMBL" id="QGKX02002183">
    <property type="protein sequence ID" value="KAF3484687.1"/>
    <property type="molecule type" value="Genomic_DNA"/>
</dbReference>
<comment type="caution">
    <text evidence="2">The sequence shown here is derived from an EMBL/GenBank/DDBJ whole genome shotgun (WGS) entry which is preliminary data.</text>
</comment>
<protein>
    <submittedName>
        <fullName evidence="2">Uncharacterized protein</fullName>
    </submittedName>
</protein>
<feature type="region of interest" description="Disordered" evidence="1">
    <location>
        <begin position="41"/>
        <end position="64"/>
    </location>
</feature>
<evidence type="ECO:0000256" key="1">
    <source>
        <dbReference type="SAM" id="MobiDB-lite"/>
    </source>
</evidence>
<proteinExistence type="predicted"/>
<evidence type="ECO:0000313" key="3">
    <source>
        <dbReference type="Proteomes" id="UP000712600"/>
    </source>
</evidence>
<dbReference type="Proteomes" id="UP000712600">
    <property type="component" value="Unassembled WGS sequence"/>
</dbReference>
<dbReference type="AlphaFoldDB" id="A0A8S9MUW1"/>
<reference evidence="2" key="1">
    <citation type="submission" date="2019-12" db="EMBL/GenBank/DDBJ databases">
        <title>Genome sequencing and annotation of Brassica cretica.</title>
        <authorList>
            <person name="Studholme D.J."/>
            <person name="Sarris P."/>
        </authorList>
    </citation>
    <scope>NUCLEOTIDE SEQUENCE</scope>
    <source>
        <strain evidence="2">PFS-109/04</strain>
        <tissue evidence="2">Leaf</tissue>
    </source>
</reference>
<evidence type="ECO:0000313" key="2">
    <source>
        <dbReference type="EMBL" id="KAF3484687.1"/>
    </source>
</evidence>
<name>A0A8S9MUW1_BRACR</name>
<accession>A0A8S9MUW1</accession>
<organism evidence="2 3">
    <name type="scientific">Brassica cretica</name>
    <name type="common">Mustard</name>
    <dbReference type="NCBI Taxonomy" id="69181"/>
    <lineage>
        <taxon>Eukaryota</taxon>
        <taxon>Viridiplantae</taxon>
        <taxon>Streptophyta</taxon>
        <taxon>Embryophyta</taxon>
        <taxon>Tracheophyta</taxon>
        <taxon>Spermatophyta</taxon>
        <taxon>Magnoliopsida</taxon>
        <taxon>eudicotyledons</taxon>
        <taxon>Gunneridae</taxon>
        <taxon>Pentapetalae</taxon>
        <taxon>rosids</taxon>
        <taxon>malvids</taxon>
        <taxon>Brassicales</taxon>
        <taxon>Brassicaceae</taxon>
        <taxon>Brassiceae</taxon>
        <taxon>Brassica</taxon>
    </lineage>
</organism>
<gene>
    <name evidence="2" type="ORF">F2Q69_00051954</name>
</gene>
<sequence length="156" mass="17268">MVRARPVAGREVRSWGHGPLGLGTRLWDKSRRLGHELPKVTSSKGCELPKGASNQKVRDTKGYKHQEVRGPRVHGLSKPWYESQGLIGCLAYRIGFEAYSAVGSKPKAGSGKEARWAIEPDFMDRSHLDSIRLDGLVFGTIRTFSCVLFIYSGPSI</sequence>